<evidence type="ECO:0000259" key="1">
    <source>
        <dbReference type="PROSITE" id="PS50181"/>
    </source>
</evidence>
<dbReference type="Gene3D" id="1.20.1280.50">
    <property type="match status" value="1"/>
</dbReference>
<dbReference type="InterPro" id="IPR036047">
    <property type="entry name" value="F-box-like_dom_sf"/>
</dbReference>
<feature type="domain" description="F-box" evidence="1">
    <location>
        <begin position="1"/>
        <end position="46"/>
    </location>
</feature>
<dbReference type="EMBL" id="CACRSJ010000105">
    <property type="protein sequence ID" value="VYS53620.1"/>
    <property type="molecule type" value="Genomic_DNA"/>
</dbReference>
<organism evidence="2 3">
    <name type="scientific">Arabidopsis thaliana</name>
    <name type="common">Mouse-ear cress</name>
    <dbReference type="NCBI Taxonomy" id="3702"/>
    <lineage>
        <taxon>Eukaryota</taxon>
        <taxon>Viridiplantae</taxon>
        <taxon>Streptophyta</taxon>
        <taxon>Embryophyta</taxon>
        <taxon>Tracheophyta</taxon>
        <taxon>Spermatophyta</taxon>
        <taxon>Magnoliopsida</taxon>
        <taxon>eudicotyledons</taxon>
        <taxon>Gunneridae</taxon>
        <taxon>Pentapetalae</taxon>
        <taxon>rosids</taxon>
        <taxon>malvids</taxon>
        <taxon>Brassicales</taxon>
        <taxon>Brassicaceae</taxon>
        <taxon>Camelineae</taxon>
        <taxon>Arabidopsis</taxon>
    </lineage>
</organism>
<proteinExistence type="predicted"/>
<dbReference type="PANTHER" id="PTHR31482">
    <property type="entry name" value="ESTS AU081301(E20138)"/>
    <property type="match status" value="1"/>
</dbReference>
<dbReference type="Pfam" id="PF00646">
    <property type="entry name" value="F-box"/>
    <property type="match status" value="1"/>
</dbReference>
<accession>A0A654EXY5</accession>
<name>A0A654EXY5_ARATH</name>
<dbReference type="SUPFAM" id="SSF81383">
    <property type="entry name" value="F-box domain"/>
    <property type="match status" value="1"/>
</dbReference>
<sequence>MSILDLPDLPLDCILELLPPSELCTMARVCSSLRERCVSDHLWEKHLKTKWGKILGPSAHKEWQCYLSSPYHLDSPHHQTSHLGGDIHLLSLETGRFWFPAQVYNRENGHVGFMLSCYDAELSYDTDTNTFQARYPPHGKRAIAVEKDVTWERIRAAPVDASPHNLYVSDSLNELKPGDHIEIQWRRNKEFPYEMMVLEFNQYTVGSRWRKTMINRRDHREKGNEEDGFYGGIRKINCKEDIEMWKRLWPSSILE</sequence>
<dbReference type="InterPro" id="IPR001810">
    <property type="entry name" value="F-box_dom"/>
</dbReference>
<dbReference type="PANTHER" id="PTHR31482:SF2">
    <property type="entry name" value="F-BOX DOMAIN-CONTAINING PROTEIN"/>
    <property type="match status" value="1"/>
</dbReference>
<dbReference type="PROSITE" id="PS50181">
    <property type="entry name" value="FBOX"/>
    <property type="match status" value="1"/>
</dbReference>
<protein>
    <recommendedName>
        <fullName evidence="1">F-box domain-containing protein</fullName>
    </recommendedName>
</protein>
<evidence type="ECO:0000313" key="3">
    <source>
        <dbReference type="Proteomes" id="UP000426265"/>
    </source>
</evidence>
<dbReference type="SMART" id="SM00256">
    <property type="entry name" value="FBOX"/>
    <property type="match status" value="1"/>
</dbReference>
<reference evidence="2 3" key="1">
    <citation type="submission" date="2019-11" db="EMBL/GenBank/DDBJ databases">
        <authorList>
            <person name="Jiao W.-B."/>
            <person name="Schneeberger K."/>
        </authorList>
    </citation>
    <scope>NUCLEOTIDE SEQUENCE [LARGE SCALE GENOMIC DNA]</scope>
    <source>
        <strain evidence="3">cv. An-1</strain>
    </source>
</reference>
<dbReference type="ExpressionAtlas" id="A0A654EXY5">
    <property type="expression patterns" value="baseline and differential"/>
</dbReference>
<gene>
    <name evidence="2" type="ORF">AN1_LOCUS9078</name>
</gene>
<dbReference type="Proteomes" id="UP000426265">
    <property type="component" value="Unassembled WGS sequence"/>
</dbReference>
<dbReference type="AlphaFoldDB" id="A0A654EXY5"/>
<evidence type="ECO:0000313" key="2">
    <source>
        <dbReference type="EMBL" id="VYS53620.1"/>
    </source>
</evidence>